<evidence type="ECO:0000313" key="2">
    <source>
        <dbReference type="Proteomes" id="UP001153714"/>
    </source>
</evidence>
<sequence length="157" mass="17794">MLADYIKTTLTDRVDGFETFSIALDESTDLPDPAKLTVFIRGVDKEFTVSEELLALQSLKGTTTREDIFNEVQELLTSFALPWSKLVGVCTDDAPSMVGLRKDFIRILNEKTTELNLQKDDLIVLHCIIHQQNLCSNTIRLHKCGSKNHQFNLILRV</sequence>
<protein>
    <recommendedName>
        <fullName evidence="3">General transcription factor II-I repeat domain-containing protein 2</fullName>
    </recommendedName>
</protein>
<name>A0A9N9QZY0_9NEOP</name>
<dbReference type="InterPro" id="IPR012337">
    <property type="entry name" value="RNaseH-like_sf"/>
</dbReference>
<gene>
    <name evidence="1" type="ORF">DIATSA_LOCUS4698</name>
</gene>
<reference evidence="1" key="1">
    <citation type="submission" date="2021-12" db="EMBL/GenBank/DDBJ databases">
        <authorList>
            <person name="King R."/>
        </authorList>
    </citation>
    <scope>NUCLEOTIDE SEQUENCE</scope>
</reference>
<dbReference type="AlphaFoldDB" id="A0A9N9QZY0"/>
<evidence type="ECO:0008006" key="3">
    <source>
        <dbReference type="Google" id="ProtNLM"/>
    </source>
</evidence>
<reference evidence="1" key="2">
    <citation type="submission" date="2022-10" db="EMBL/GenBank/DDBJ databases">
        <authorList>
            <consortium name="ENA_rothamsted_submissions"/>
            <consortium name="culmorum"/>
            <person name="King R."/>
        </authorList>
    </citation>
    <scope>NUCLEOTIDE SEQUENCE</scope>
</reference>
<dbReference type="OrthoDB" id="1101576at2759"/>
<dbReference type="PANTHER" id="PTHR45913:SF5">
    <property type="entry name" value="GENERAL TRANSCRIPTION FACTOR II-I REPEAT DOMAIN-CONTAINING PROTEIN 2A-LIKE PROTEIN"/>
    <property type="match status" value="1"/>
</dbReference>
<evidence type="ECO:0000313" key="1">
    <source>
        <dbReference type="EMBL" id="CAG9786761.1"/>
    </source>
</evidence>
<dbReference type="SUPFAM" id="SSF53098">
    <property type="entry name" value="Ribonuclease H-like"/>
    <property type="match status" value="1"/>
</dbReference>
<dbReference type="EMBL" id="OU893347">
    <property type="protein sequence ID" value="CAG9786761.1"/>
    <property type="molecule type" value="Genomic_DNA"/>
</dbReference>
<dbReference type="PANTHER" id="PTHR45913">
    <property type="entry name" value="EPM2A-INTERACTING PROTEIN 1"/>
    <property type="match status" value="1"/>
</dbReference>
<organism evidence="1 2">
    <name type="scientific">Diatraea saccharalis</name>
    <name type="common">sugarcane borer</name>
    <dbReference type="NCBI Taxonomy" id="40085"/>
    <lineage>
        <taxon>Eukaryota</taxon>
        <taxon>Metazoa</taxon>
        <taxon>Ecdysozoa</taxon>
        <taxon>Arthropoda</taxon>
        <taxon>Hexapoda</taxon>
        <taxon>Insecta</taxon>
        <taxon>Pterygota</taxon>
        <taxon>Neoptera</taxon>
        <taxon>Endopterygota</taxon>
        <taxon>Lepidoptera</taxon>
        <taxon>Glossata</taxon>
        <taxon>Ditrysia</taxon>
        <taxon>Pyraloidea</taxon>
        <taxon>Crambidae</taxon>
        <taxon>Crambinae</taxon>
        <taxon>Diatraea</taxon>
    </lineage>
</organism>
<keyword evidence="2" id="KW-1185">Reference proteome</keyword>
<dbReference type="Proteomes" id="UP001153714">
    <property type="component" value="Chromosome 16"/>
</dbReference>
<proteinExistence type="predicted"/>
<accession>A0A9N9QZY0</accession>